<dbReference type="EMBL" id="JAFBCV010000007">
    <property type="protein sequence ID" value="MBM7839312.1"/>
    <property type="molecule type" value="Genomic_DNA"/>
</dbReference>
<dbReference type="InterPro" id="IPR016181">
    <property type="entry name" value="Acyl_CoA_acyltransferase"/>
</dbReference>
<reference evidence="2" key="1">
    <citation type="submission" date="2021-01" db="EMBL/GenBank/DDBJ databases">
        <title>Genomic Encyclopedia of Type Strains, Phase IV (KMG-IV): sequencing the most valuable type-strain genomes for metagenomic binning, comparative biology and taxonomic classification.</title>
        <authorList>
            <person name="Goeker M."/>
        </authorList>
    </citation>
    <scope>NUCLEOTIDE SEQUENCE</scope>
    <source>
        <strain evidence="2">DSM 21943</strain>
    </source>
</reference>
<evidence type="ECO:0000313" key="2">
    <source>
        <dbReference type="EMBL" id="MBM7839312.1"/>
    </source>
</evidence>
<evidence type="ECO:0000313" key="3">
    <source>
        <dbReference type="Proteomes" id="UP001179280"/>
    </source>
</evidence>
<dbReference type="CDD" id="cd04301">
    <property type="entry name" value="NAT_SF"/>
    <property type="match status" value="1"/>
</dbReference>
<accession>A0ABS2SUX4</accession>
<evidence type="ECO:0000259" key="1">
    <source>
        <dbReference type="PROSITE" id="PS51186"/>
    </source>
</evidence>
<dbReference type="PROSITE" id="PS51186">
    <property type="entry name" value="GNAT"/>
    <property type="match status" value="1"/>
</dbReference>
<protein>
    <submittedName>
        <fullName evidence="2">RimJ/RimL family protein N-acetyltransferase</fullName>
    </submittedName>
</protein>
<dbReference type="InterPro" id="IPR000182">
    <property type="entry name" value="GNAT_dom"/>
</dbReference>
<dbReference type="PANTHER" id="PTHR43415">
    <property type="entry name" value="SPERMIDINE N(1)-ACETYLTRANSFERASE"/>
    <property type="match status" value="1"/>
</dbReference>
<comment type="caution">
    <text evidence="2">The sequence shown here is derived from an EMBL/GenBank/DDBJ whole genome shotgun (WGS) entry which is preliminary data.</text>
</comment>
<keyword evidence="3" id="KW-1185">Reference proteome</keyword>
<dbReference type="Gene3D" id="3.40.630.30">
    <property type="match status" value="1"/>
</dbReference>
<dbReference type="Proteomes" id="UP001179280">
    <property type="component" value="Unassembled WGS sequence"/>
</dbReference>
<proteinExistence type="predicted"/>
<dbReference type="SUPFAM" id="SSF55729">
    <property type="entry name" value="Acyl-CoA N-acyltransferases (Nat)"/>
    <property type="match status" value="1"/>
</dbReference>
<name>A0ABS2SUX4_9BACI</name>
<dbReference type="Pfam" id="PF00583">
    <property type="entry name" value="Acetyltransf_1"/>
    <property type="match status" value="1"/>
</dbReference>
<dbReference type="RefSeq" id="WP_035440098.1">
    <property type="nucleotide sequence ID" value="NZ_JAFBCV010000007.1"/>
</dbReference>
<feature type="domain" description="N-acetyltransferase" evidence="1">
    <location>
        <begin position="4"/>
        <end position="169"/>
    </location>
</feature>
<dbReference type="PANTHER" id="PTHR43415:SF3">
    <property type="entry name" value="GNAT-FAMILY ACETYLTRANSFERASE"/>
    <property type="match status" value="1"/>
</dbReference>
<organism evidence="2 3">
    <name type="scientific">Shouchella xiaoxiensis</name>
    <dbReference type="NCBI Taxonomy" id="766895"/>
    <lineage>
        <taxon>Bacteria</taxon>
        <taxon>Bacillati</taxon>
        <taxon>Bacillota</taxon>
        <taxon>Bacilli</taxon>
        <taxon>Bacillales</taxon>
        <taxon>Bacillaceae</taxon>
        <taxon>Shouchella</taxon>
    </lineage>
</organism>
<gene>
    <name evidence="2" type="ORF">JOC54_002583</name>
</gene>
<sequence>MTEFKIRHAKVSDAANLIAHMKHVFTENPSFYGTAVEEFTLSVREEEEWIKNHHADGLILLAEIDEQLIGMMHFKPSSSRRFAHQGILGISVKESYAGLGIGTRLLTQLLDWAKKNPNLEKLTLEVFSNNERGIHLYKKLGFQEEGRLLRNAKLDDGTYVDDIIMCQFV</sequence>